<feature type="domain" description="Alpha/beta hydrolase fold-3" evidence="2">
    <location>
        <begin position="106"/>
        <end position="324"/>
    </location>
</feature>
<evidence type="ECO:0000256" key="1">
    <source>
        <dbReference type="ARBA" id="ARBA00022801"/>
    </source>
</evidence>
<accession>A0A9N9US30</accession>
<gene>
    <name evidence="3" type="ORF">CBYS24578_00014482</name>
</gene>
<dbReference type="AlphaFoldDB" id="A0A9N9US30"/>
<dbReference type="InterPro" id="IPR050300">
    <property type="entry name" value="GDXG_lipolytic_enzyme"/>
</dbReference>
<dbReference type="GO" id="GO:0016787">
    <property type="term" value="F:hydrolase activity"/>
    <property type="evidence" value="ECO:0007669"/>
    <property type="project" value="UniProtKB-KW"/>
</dbReference>
<comment type="caution">
    <text evidence="3">The sequence shown here is derived from an EMBL/GenBank/DDBJ whole genome shotgun (WGS) entry which is preliminary data.</text>
</comment>
<keyword evidence="4" id="KW-1185">Reference proteome</keyword>
<dbReference type="EMBL" id="CABFNO020001538">
    <property type="protein sequence ID" value="CAG9996330.1"/>
    <property type="molecule type" value="Genomic_DNA"/>
</dbReference>
<proteinExistence type="predicted"/>
<dbReference type="PANTHER" id="PTHR48081:SF8">
    <property type="entry name" value="ALPHA_BETA HYDROLASE FOLD-3 DOMAIN-CONTAINING PROTEIN-RELATED"/>
    <property type="match status" value="1"/>
</dbReference>
<dbReference type="PANTHER" id="PTHR48081">
    <property type="entry name" value="AB HYDROLASE SUPERFAMILY PROTEIN C4A8.06C"/>
    <property type="match status" value="1"/>
</dbReference>
<dbReference type="Gene3D" id="3.40.50.1820">
    <property type="entry name" value="alpha/beta hydrolase"/>
    <property type="match status" value="1"/>
</dbReference>
<evidence type="ECO:0000313" key="4">
    <source>
        <dbReference type="Proteomes" id="UP000754883"/>
    </source>
</evidence>
<dbReference type="Proteomes" id="UP000754883">
    <property type="component" value="Unassembled WGS sequence"/>
</dbReference>
<dbReference type="SUPFAM" id="SSF53474">
    <property type="entry name" value="alpha/beta-Hydrolases"/>
    <property type="match status" value="1"/>
</dbReference>
<protein>
    <recommendedName>
        <fullName evidence="2">Alpha/beta hydrolase fold-3 domain-containing protein</fullName>
    </recommendedName>
</protein>
<dbReference type="InterPro" id="IPR013094">
    <property type="entry name" value="AB_hydrolase_3"/>
</dbReference>
<dbReference type="Pfam" id="PF07859">
    <property type="entry name" value="Abhydrolase_3"/>
    <property type="match status" value="1"/>
</dbReference>
<name>A0A9N9US30_9HYPO</name>
<reference evidence="3" key="1">
    <citation type="submission" date="2021-10" db="EMBL/GenBank/DDBJ databases">
        <authorList>
            <person name="Piombo E."/>
        </authorList>
    </citation>
    <scope>NUCLEOTIDE SEQUENCE</scope>
</reference>
<dbReference type="InterPro" id="IPR029058">
    <property type="entry name" value="AB_hydrolase_fold"/>
</dbReference>
<evidence type="ECO:0000259" key="2">
    <source>
        <dbReference type="Pfam" id="PF07859"/>
    </source>
</evidence>
<evidence type="ECO:0000313" key="3">
    <source>
        <dbReference type="EMBL" id="CAG9996330.1"/>
    </source>
</evidence>
<keyword evidence="1" id="KW-0378">Hydrolase</keyword>
<organism evidence="3 4">
    <name type="scientific">Clonostachys byssicola</name>
    <dbReference type="NCBI Taxonomy" id="160290"/>
    <lineage>
        <taxon>Eukaryota</taxon>
        <taxon>Fungi</taxon>
        <taxon>Dikarya</taxon>
        <taxon>Ascomycota</taxon>
        <taxon>Pezizomycotina</taxon>
        <taxon>Sordariomycetes</taxon>
        <taxon>Hypocreomycetidae</taxon>
        <taxon>Hypocreales</taxon>
        <taxon>Bionectriaceae</taxon>
        <taxon>Clonostachys</taxon>
    </lineage>
</organism>
<dbReference type="OrthoDB" id="408631at2759"/>
<sequence length="353" mass="39772">MCSQNDLEGQAPNPLNPEFFDLLDQDFIDYYNKHLAWMPKTHLLSIEEMRKNGHKYASPWCRDFSNEEFVKDIKLAADDGYLFTARCYYPDDKKSTFGIGPYPVYINFHGGGWTFGGLTGDAEICMAIRDRLGILVMDIDYRLSPENAFGTGADDALAAVKWVHQNGSEINAQGDCISIGGISAGGHICATIQQLARDADLPLRLAILSVPAVIYEGDFRKPSDAPFESWVENQNAPCLNWERSKFFQQHYNPKNSAERAEFDSRPICYKSPLYGELRGLCDTFICTAERDPLRDEGELYGLKLAQLGVRVSIRRYTNVPHPFMHMAPIKKAQMYLEDICSELGRVISPRAAS</sequence>